<organism evidence="1 2">
    <name type="scientific">Metabacillus litoralis</name>
    <dbReference type="NCBI Taxonomy" id="152268"/>
    <lineage>
        <taxon>Bacteria</taxon>
        <taxon>Bacillati</taxon>
        <taxon>Bacillota</taxon>
        <taxon>Bacilli</taxon>
        <taxon>Bacillales</taxon>
        <taxon>Bacillaceae</taxon>
        <taxon>Metabacillus</taxon>
    </lineage>
</organism>
<dbReference type="AlphaFoldDB" id="A0A5C6W1W1"/>
<dbReference type="EMBL" id="VOQF01000003">
    <property type="protein sequence ID" value="TXC91843.1"/>
    <property type="molecule type" value="Genomic_DNA"/>
</dbReference>
<evidence type="ECO:0000313" key="2">
    <source>
        <dbReference type="Proteomes" id="UP000321363"/>
    </source>
</evidence>
<comment type="caution">
    <text evidence="1">The sequence shown here is derived from an EMBL/GenBank/DDBJ whole genome shotgun (WGS) entry which is preliminary data.</text>
</comment>
<protein>
    <submittedName>
        <fullName evidence="1">DUF3891 family protein</fullName>
    </submittedName>
</protein>
<dbReference type="OrthoDB" id="190426at2"/>
<dbReference type="Pfam" id="PF13030">
    <property type="entry name" value="DUF3891"/>
    <property type="match status" value="1"/>
</dbReference>
<accession>A0A5C6W1W1</accession>
<name>A0A5C6W1W1_9BACI</name>
<dbReference type="Proteomes" id="UP000321363">
    <property type="component" value="Unassembled WGS sequence"/>
</dbReference>
<dbReference type="InterPro" id="IPR024992">
    <property type="entry name" value="DUF3891"/>
</dbReference>
<dbReference type="RefSeq" id="WP_146946589.1">
    <property type="nucleotide sequence ID" value="NZ_VOQF01000003.1"/>
</dbReference>
<proteinExistence type="predicted"/>
<keyword evidence="2" id="KW-1185">Reference proteome</keyword>
<evidence type="ECO:0000313" key="1">
    <source>
        <dbReference type="EMBL" id="TXC91843.1"/>
    </source>
</evidence>
<gene>
    <name evidence="1" type="ORF">FS935_05515</name>
</gene>
<sequence length="254" mass="29898">MIVYETATSFVMTEQHEHALLSETFAKHWKDELSIYNEKKEDALFAIAQHDRSWIDMDASPVWNDKSSQPYSFIDFPESIKLSFYTKGLNEIQNSSLYAALICSIHYVNFFDDLEADLRITNFLNHEHKRQKYIKSTIQCDDNGMKFYYDLLKLCDSLSLFVCMQEAGATGNKIHKWFQQGISQPFSFLPENKFQVVWHNQNEISVKPFPFKKDFIVRIPMRFVLKKHIQELGIIEAFAKTPISIRQVRVLYEQ</sequence>
<reference evidence="1 2" key="1">
    <citation type="journal article" date="2005" name="Int. J. Syst. Evol. Microbiol.">
        <title>Bacillus litoralis sp. nov., isolated from a tidal flat of the Yellow Sea in Korea.</title>
        <authorList>
            <person name="Yoon J.H."/>
            <person name="Oh T.K."/>
        </authorList>
    </citation>
    <scope>NUCLEOTIDE SEQUENCE [LARGE SCALE GENOMIC DNA]</scope>
    <source>
        <strain evidence="1 2">SW-211</strain>
    </source>
</reference>